<reference evidence="1" key="2">
    <citation type="submission" date="2020-11" db="EMBL/GenBank/DDBJ databases">
        <authorList>
            <person name="McCartney M.A."/>
            <person name="Auch B."/>
            <person name="Kono T."/>
            <person name="Mallez S."/>
            <person name="Becker A."/>
            <person name="Gohl D.M."/>
            <person name="Silverstein K.A.T."/>
            <person name="Koren S."/>
            <person name="Bechman K.B."/>
            <person name="Herman A."/>
            <person name="Abrahante J.E."/>
            <person name="Garbe J."/>
        </authorList>
    </citation>
    <scope>NUCLEOTIDE SEQUENCE</scope>
    <source>
        <strain evidence="1">Duluth1</strain>
        <tissue evidence="1">Whole animal</tissue>
    </source>
</reference>
<protein>
    <submittedName>
        <fullName evidence="1">Uncharacterized protein</fullName>
    </submittedName>
</protein>
<reference evidence="1" key="1">
    <citation type="journal article" date="2019" name="bioRxiv">
        <title>The Genome of the Zebra Mussel, Dreissena polymorpha: A Resource for Invasive Species Research.</title>
        <authorList>
            <person name="McCartney M.A."/>
            <person name="Auch B."/>
            <person name="Kono T."/>
            <person name="Mallez S."/>
            <person name="Zhang Y."/>
            <person name="Obille A."/>
            <person name="Becker A."/>
            <person name="Abrahante J.E."/>
            <person name="Garbe J."/>
            <person name="Badalamenti J.P."/>
            <person name="Herman A."/>
            <person name="Mangelson H."/>
            <person name="Liachko I."/>
            <person name="Sullivan S."/>
            <person name="Sone E.D."/>
            <person name="Koren S."/>
            <person name="Silverstein K.A.T."/>
            <person name="Beckman K.B."/>
            <person name="Gohl D.M."/>
        </authorList>
    </citation>
    <scope>NUCLEOTIDE SEQUENCE</scope>
    <source>
        <strain evidence="1">Duluth1</strain>
        <tissue evidence="1">Whole animal</tissue>
    </source>
</reference>
<organism evidence="1 2">
    <name type="scientific">Dreissena polymorpha</name>
    <name type="common">Zebra mussel</name>
    <name type="synonym">Mytilus polymorpha</name>
    <dbReference type="NCBI Taxonomy" id="45954"/>
    <lineage>
        <taxon>Eukaryota</taxon>
        <taxon>Metazoa</taxon>
        <taxon>Spiralia</taxon>
        <taxon>Lophotrochozoa</taxon>
        <taxon>Mollusca</taxon>
        <taxon>Bivalvia</taxon>
        <taxon>Autobranchia</taxon>
        <taxon>Heteroconchia</taxon>
        <taxon>Euheterodonta</taxon>
        <taxon>Imparidentia</taxon>
        <taxon>Neoheterodontei</taxon>
        <taxon>Myida</taxon>
        <taxon>Dreissenoidea</taxon>
        <taxon>Dreissenidae</taxon>
        <taxon>Dreissena</taxon>
    </lineage>
</organism>
<evidence type="ECO:0000313" key="2">
    <source>
        <dbReference type="Proteomes" id="UP000828390"/>
    </source>
</evidence>
<accession>A0A9D4BD64</accession>
<evidence type="ECO:0000313" key="1">
    <source>
        <dbReference type="EMBL" id="KAH3690863.1"/>
    </source>
</evidence>
<dbReference type="Proteomes" id="UP000828390">
    <property type="component" value="Unassembled WGS sequence"/>
</dbReference>
<proteinExistence type="predicted"/>
<keyword evidence="2" id="KW-1185">Reference proteome</keyword>
<sequence length="60" mass="7358">MGESFKEKFKDIMSRRRMMKLLSNFKVSFVLFDDTNPRNRLMDLLEQEIFERECHVISRN</sequence>
<comment type="caution">
    <text evidence="1">The sequence shown here is derived from an EMBL/GenBank/DDBJ whole genome shotgun (WGS) entry which is preliminary data.</text>
</comment>
<dbReference type="AlphaFoldDB" id="A0A9D4BD64"/>
<name>A0A9D4BD64_DREPO</name>
<gene>
    <name evidence="1" type="ORF">DPMN_193049</name>
</gene>
<dbReference type="EMBL" id="JAIWYP010000051">
    <property type="protein sequence ID" value="KAH3690863.1"/>
    <property type="molecule type" value="Genomic_DNA"/>
</dbReference>